<reference evidence="2 3" key="2">
    <citation type="journal article" date="2010" name="Stand. Genomic Sci.">
        <title>Complete genome sequence of Desulfohalobium retbaense type strain (HR(100)).</title>
        <authorList>
            <person name="Spring S."/>
            <person name="Nolan M."/>
            <person name="Lapidus A."/>
            <person name="Glavina Del Rio T."/>
            <person name="Copeland A."/>
            <person name="Tice H."/>
            <person name="Cheng J.F."/>
            <person name="Lucas S."/>
            <person name="Land M."/>
            <person name="Chen F."/>
            <person name="Bruce D."/>
            <person name="Goodwin L."/>
            <person name="Pitluck S."/>
            <person name="Ivanova N."/>
            <person name="Mavromatis K."/>
            <person name="Mikhailova N."/>
            <person name="Pati A."/>
            <person name="Chen A."/>
            <person name="Palaniappan K."/>
            <person name="Hauser L."/>
            <person name="Chang Y.J."/>
            <person name="Jeffries C.D."/>
            <person name="Munk C."/>
            <person name="Kiss H."/>
            <person name="Chain P."/>
            <person name="Han C."/>
            <person name="Brettin T."/>
            <person name="Detter J.C."/>
            <person name="Schuler E."/>
            <person name="Goker M."/>
            <person name="Rohde M."/>
            <person name="Bristow J."/>
            <person name="Eisen J.A."/>
            <person name="Markowitz V."/>
            <person name="Hugenholtz P."/>
            <person name="Kyrpides N.C."/>
            <person name="Klenk H.P."/>
        </authorList>
    </citation>
    <scope>NUCLEOTIDE SEQUENCE [LARGE SCALE GENOMIC DNA]</scope>
    <source>
        <strain evidence="3">ATCC 49802 / DSM 20745 / S 6022</strain>
    </source>
</reference>
<evidence type="ECO:0000313" key="3">
    <source>
        <dbReference type="Proteomes" id="UP000002027"/>
    </source>
</evidence>
<dbReference type="HOGENOM" id="CLU_025569_0_0_0"/>
<proteinExistence type="predicted"/>
<evidence type="ECO:0000256" key="1">
    <source>
        <dbReference type="SAM" id="MobiDB-lite"/>
    </source>
</evidence>
<evidence type="ECO:0000313" key="2">
    <source>
        <dbReference type="EMBL" id="ACZ40248.1"/>
    </source>
</evidence>
<sequence>MSDREALLVYLGDGWMLQAAGVRRERSGDLAADVMLQNGDQFHADRVALNRAESREAFVATVTRDGWPEPRIVADGLHRLLPEALAQVQEPAEPRQSQADLLVALAAEADLFHDPAGDCYATIPVGDHRETHRLRTKGFRQWLARRFHEEHGKAPGSQAMQDALVVLEGQALFDGPKHPVYVRLAEHEGTIYLDLADAEWRAVAIDGGGWRILNDPPVKFRRAAGMLPLPVPEPGGSLDDLRALLNIGDEDWYLVISWLVQALRPTGPYPVLVVNGEQGSAKTTLTRILKALVDPNMAPVRSEPREVRDLMIAASNGWVLGFDNLSRVGGWFSDALCRLSTGGGFSTRALYANDEEQLFDAQRPVILNGITDLATRPDLLDRALLLNLPSIPEARRRPEAEVWADFQRRAPGILGALLDAVSAALANISVTQLDRLPRMADFALWVAAAEAALGWEMGTFLEVYSENRQFADAIARDADPVADALLGYLDEVEFWSGTATELLAALNELQGEEKRKPLERAKVWPTTPHALSGALRRLAPVLQRSGVVVLFNREAGSGRRIIQLEREGKPASQLSQSSHPGGKPHADAETGCDAGCDAGDAATNQRHSGRHTQKPHADAENESGCDDRDDCDAGIRSHSKRGTPRCRGCGRVISAINRTGFCGTCLVRGNAA</sequence>
<dbReference type="RefSeq" id="WP_012873284.1">
    <property type="nucleotide sequence ID" value="NC_013524.1"/>
</dbReference>
<dbReference type="SUPFAM" id="SSF52540">
    <property type="entry name" value="P-loop containing nucleoside triphosphate hydrolases"/>
    <property type="match status" value="1"/>
</dbReference>
<dbReference type="Proteomes" id="UP000002027">
    <property type="component" value="Chromosome 2"/>
</dbReference>
<dbReference type="InParanoid" id="D1C8V5"/>
<evidence type="ECO:0008006" key="4">
    <source>
        <dbReference type="Google" id="ProtNLM"/>
    </source>
</evidence>
<keyword evidence="3" id="KW-1185">Reference proteome</keyword>
<protein>
    <recommendedName>
        <fullName evidence="4">ATP-binding protein</fullName>
    </recommendedName>
</protein>
<organism evidence="2 3">
    <name type="scientific">Sphaerobacter thermophilus (strain ATCC 49802 / DSM 20745 / KCCM 41009 / NCIMB 13125 / S 6022)</name>
    <dbReference type="NCBI Taxonomy" id="479434"/>
    <lineage>
        <taxon>Bacteria</taxon>
        <taxon>Pseudomonadati</taxon>
        <taxon>Thermomicrobiota</taxon>
        <taxon>Thermomicrobia</taxon>
        <taxon>Sphaerobacterales</taxon>
        <taxon>Sphaerobacterineae</taxon>
        <taxon>Sphaerobacteraceae</taxon>
        <taxon>Sphaerobacter</taxon>
    </lineage>
</organism>
<feature type="compositionally biased region" description="Low complexity" evidence="1">
    <location>
        <begin position="589"/>
        <end position="603"/>
    </location>
</feature>
<dbReference type="eggNOG" id="COG3378">
    <property type="taxonomic scope" value="Bacteria"/>
</dbReference>
<dbReference type="EMBL" id="CP001824">
    <property type="protein sequence ID" value="ACZ40248.1"/>
    <property type="molecule type" value="Genomic_DNA"/>
</dbReference>
<feature type="region of interest" description="Disordered" evidence="1">
    <location>
        <begin position="565"/>
        <end position="627"/>
    </location>
</feature>
<dbReference type="InterPro" id="IPR027417">
    <property type="entry name" value="P-loop_NTPase"/>
</dbReference>
<gene>
    <name evidence="2" type="ordered locus">Sthe_2835</name>
</gene>
<dbReference type="AlphaFoldDB" id="D1C8V5"/>
<dbReference type="KEGG" id="sti:Sthe_2835"/>
<accession>D1C8V5</accession>
<dbReference type="STRING" id="479434.Sthe_2835"/>
<dbReference type="OrthoDB" id="266913at2"/>
<reference evidence="3" key="1">
    <citation type="submission" date="2009-11" db="EMBL/GenBank/DDBJ databases">
        <title>The complete chromosome 2 of Sphaerobacter thermophilus DSM 20745.</title>
        <authorList>
            <person name="Lucas S."/>
            <person name="Copeland A."/>
            <person name="Lapidus A."/>
            <person name="Glavina del Rio T."/>
            <person name="Dalin E."/>
            <person name="Tice H."/>
            <person name="Bruce D."/>
            <person name="Goodwin L."/>
            <person name="Pitluck S."/>
            <person name="Kyrpides N."/>
            <person name="Mavromatis K."/>
            <person name="Ivanova N."/>
            <person name="Mikhailova N."/>
            <person name="LaButti K.M."/>
            <person name="Clum A."/>
            <person name="Sun H.I."/>
            <person name="Brettin T."/>
            <person name="Detter J.C."/>
            <person name="Han C."/>
            <person name="Larimer F."/>
            <person name="Land M."/>
            <person name="Hauser L."/>
            <person name="Markowitz V."/>
            <person name="Cheng J.F."/>
            <person name="Hugenholtz P."/>
            <person name="Woyke T."/>
            <person name="Wu D."/>
            <person name="Steenblock K."/>
            <person name="Schneider S."/>
            <person name="Pukall R."/>
            <person name="Goeker M."/>
            <person name="Klenk H.P."/>
            <person name="Eisen J.A."/>
        </authorList>
    </citation>
    <scope>NUCLEOTIDE SEQUENCE [LARGE SCALE GENOMIC DNA]</scope>
    <source>
        <strain evidence="3">ATCC 49802 / DSM 20745 / S 6022</strain>
    </source>
</reference>
<name>D1C8V5_SPHTD</name>